<evidence type="ECO:0000313" key="1">
    <source>
        <dbReference type="EMBL" id="SDE72251.1"/>
    </source>
</evidence>
<accession>A0A1G7F8Q2</accession>
<sequence length="52" mass="6190">MKTETLLKRVEAKLLQYNNQSDVKKMLETHFEYASRKYTTVKSICECIVTIY</sequence>
<name>A0A1G7F8Q2_9FLAO</name>
<organism evidence="1 2">
    <name type="scientific">Epilithonimonas hungarica</name>
    <dbReference type="NCBI Taxonomy" id="454006"/>
    <lineage>
        <taxon>Bacteria</taxon>
        <taxon>Pseudomonadati</taxon>
        <taxon>Bacteroidota</taxon>
        <taxon>Flavobacteriia</taxon>
        <taxon>Flavobacteriales</taxon>
        <taxon>Weeksellaceae</taxon>
        <taxon>Chryseobacterium group</taxon>
        <taxon>Epilithonimonas</taxon>
    </lineage>
</organism>
<evidence type="ECO:0000313" key="2">
    <source>
        <dbReference type="Proteomes" id="UP000199203"/>
    </source>
</evidence>
<dbReference type="EMBL" id="FNBH01000001">
    <property type="protein sequence ID" value="SDE72251.1"/>
    <property type="molecule type" value="Genomic_DNA"/>
</dbReference>
<gene>
    <name evidence="1" type="ORF">SAMN05421825_0015</name>
</gene>
<reference evidence="2" key="1">
    <citation type="submission" date="2016-10" db="EMBL/GenBank/DDBJ databases">
        <authorList>
            <person name="Varghese N."/>
            <person name="Submissions S."/>
        </authorList>
    </citation>
    <scope>NUCLEOTIDE SEQUENCE [LARGE SCALE GENOMIC DNA]</scope>
    <source>
        <strain evidence="2">DSM 19684</strain>
    </source>
</reference>
<proteinExistence type="predicted"/>
<dbReference type="Proteomes" id="UP000199203">
    <property type="component" value="Unassembled WGS sequence"/>
</dbReference>
<protein>
    <submittedName>
        <fullName evidence="1">Uncharacterized protein</fullName>
    </submittedName>
</protein>
<keyword evidence="2" id="KW-1185">Reference proteome</keyword>
<dbReference type="AlphaFoldDB" id="A0A1G7F8Q2"/>
<dbReference type="STRING" id="454006.SAMN05421825_0015"/>